<proteinExistence type="predicted"/>
<keyword evidence="1" id="KW-0812">Transmembrane</keyword>
<protein>
    <submittedName>
        <fullName evidence="2">Uncharacterized protein</fullName>
    </submittedName>
</protein>
<evidence type="ECO:0000313" key="2">
    <source>
        <dbReference type="EMBL" id="GGA15295.1"/>
    </source>
</evidence>
<keyword evidence="1" id="KW-1133">Transmembrane helix</keyword>
<reference evidence="2" key="1">
    <citation type="journal article" date="2014" name="Int. J. Syst. Evol. Microbiol.">
        <title>Complete genome sequence of Corynebacterium casei LMG S-19264T (=DSM 44701T), isolated from a smear-ripened cheese.</title>
        <authorList>
            <consortium name="US DOE Joint Genome Institute (JGI-PGF)"/>
            <person name="Walter F."/>
            <person name="Albersmeier A."/>
            <person name="Kalinowski J."/>
            <person name="Ruckert C."/>
        </authorList>
    </citation>
    <scope>NUCLEOTIDE SEQUENCE</scope>
    <source>
        <strain evidence="2">CGMCC 1.15880</strain>
    </source>
</reference>
<dbReference type="Proteomes" id="UP000628017">
    <property type="component" value="Unassembled WGS sequence"/>
</dbReference>
<name>A0A916QUY6_9RHOB</name>
<gene>
    <name evidence="2" type="ORF">GCM10011498_14570</name>
</gene>
<organism evidence="2 3">
    <name type="scientific">Neptunicoccus cionae</name>
    <dbReference type="NCBI Taxonomy" id="2035344"/>
    <lineage>
        <taxon>Bacteria</taxon>
        <taxon>Pseudomonadati</taxon>
        <taxon>Pseudomonadota</taxon>
        <taxon>Alphaproteobacteria</taxon>
        <taxon>Rhodobacterales</taxon>
        <taxon>Paracoccaceae</taxon>
        <taxon>Neptunicoccus</taxon>
    </lineage>
</organism>
<keyword evidence="1" id="KW-0472">Membrane</keyword>
<sequence>MIVGSIYAGWAPPTEAAAIGVAMAFVIAATQRAINWDMLVLSMKGTIRTSSMILNSPSPFWAVHETNFARAAEIAAASAERYVSKT</sequence>
<accession>A0A916QUY6</accession>
<dbReference type="AlphaFoldDB" id="A0A916QUY6"/>
<evidence type="ECO:0000313" key="3">
    <source>
        <dbReference type="Proteomes" id="UP000628017"/>
    </source>
</evidence>
<dbReference type="EMBL" id="BMKA01000002">
    <property type="protein sequence ID" value="GGA15295.1"/>
    <property type="molecule type" value="Genomic_DNA"/>
</dbReference>
<comment type="caution">
    <text evidence="2">The sequence shown here is derived from an EMBL/GenBank/DDBJ whole genome shotgun (WGS) entry which is preliminary data.</text>
</comment>
<keyword evidence="3" id="KW-1185">Reference proteome</keyword>
<evidence type="ECO:0000256" key="1">
    <source>
        <dbReference type="SAM" id="Phobius"/>
    </source>
</evidence>
<reference evidence="2" key="2">
    <citation type="submission" date="2020-09" db="EMBL/GenBank/DDBJ databases">
        <authorList>
            <person name="Sun Q."/>
            <person name="Zhou Y."/>
        </authorList>
    </citation>
    <scope>NUCLEOTIDE SEQUENCE</scope>
    <source>
        <strain evidence="2">CGMCC 1.15880</strain>
    </source>
</reference>
<feature type="transmembrane region" description="Helical" evidence="1">
    <location>
        <begin position="16"/>
        <end position="34"/>
    </location>
</feature>